<reference evidence="1 2" key="1">
    <citation type="submission" date="2016-11" db="EMBL/GenBank/DDBJ databases">
        <authorList>
            <person name="Jaros S."/>
            <person name="Januszkiewicz K."/>
            <person name="Wedrychowicz H."/>
        </authorList>
    </citation>
    <scope>NUCLEOTIDE SEQUENCE [LARGE SCALE GENOMIC DNA]</scope>
    <source>
        <strain evidence="1 2">CGMCC 1.8863</strain>
    </source>
</reference>
<proteinExistence type="predicted"/>
<accession>A0A1M6C168</accession>
<name>A0A1M6C168_9FLAO</name>
<dbReference type="EMBL" id="FQYX01000003">
    <property type="protein sequence ID" value="SHI54730.1"/>
    <property type="molecule type" value="Genomic_DNA"/>
</dbReference>
<evidence type="ECO:0000313" key="2">
    <source>
        <dbReference type="Proteomes" id="UP000184231"/>
    </source>
</evidence>
<gene>
    <name evidence="1" type="ORF">SAMN04487911_10346</name>
</gene>
<dbReference type="AlphaFoldDB" id="A0A1M6C168"/>
<evidence type="ECO:0000313" key="1">
    <source>
        <dbReference type="EMBL" id="SHI54730.1"/>
    </source>
</evidence>
<dbReference type="Proteomes" id="UP000184231">
    <property type="component" value="Unassembled WGS sequence"/>
</dbReference>
<sequence>MFKKTVIKTTSLWGNVYVKKNLRLKADISSGLLQGTKKCQVTTKT</sequence>
<dbReference type="STRING" id="558155.SAMN04487911_10346"/>
<organism evidence="1 2">
    <name type="scientific">Arenibacter nanhaiticus</name>
    <dbReference type="NCBI Taxonomy" id="558155"/>
    <lineage>
        <taxon>Bacteria</taxon>
        <taxon>Pseudomonadati</taxon>
        <taxon>Bacteroidota</taxon>
        <taxon>Flavobacteriia</taxon>
        <taxon>Flavobacteriales</taxon>
        <taxon>Flavobacteriaceae</taxon>
        <taxon>Arenibacter</taxon>
    </lineage>
</organism>
<keyword evidence="2" id="KW-1185">Reference proteome</keyword>
<protein>
    <submittedName>
        <fullName evidence="1">Uncharacterized protein</fullName>
    </submittedName>
</protein>